<accession>A0AAD7KXV9</accession>
<dbReference type="EMBL" id="JARAOO010000012">
    <property type="protein sequence ID" value="KAJ7947810.1"/>
    <property type="molecule type" value="Genomic_DNA"/>
</dbReference>
<feature type="transmembrane region" description="Helical" evidence="1">
    <location>
        <begin position="96"/>
        <end position="122"/>
    </location>
</feature>
<comment type="caution">
    <text evidence="3">The sequence shown here is derived from an EMBL/GenBank/DDBJ whole genome shotgun (WGS) entry which is preliminary data.</text>
</comment>
<keyword evidence="4" id="KW-1185">Reference proteome</keyword>
<keyword evidence="2" id="KW-0732">Signal</keyword>
<name>A0AAD7KXV9_QUISA</name>
<gene>
    <name evidence="3" type="ORF">O6P43_028369</name>
</gene>
<dbReference type="Proteomes" id="UP001163823">
    <property type="component" value="Chromosome 12"/>
</dbReference>
<dbReference type="KEGG" id="qsa:O6P43_028369"/>
<evidence type="ECO:0000256" key="1">
    <source>
        <dbReference type="SAM" id="Phobius"/>
    </source>
</evidence>
<proteinExistence type="predicted"/>
<organism evidence="3 4">
    <name type="scientific">Quillaja saponaria</name>
    <name type="common">Soap bark tree</name>
    <dbReference type="NCBI Taxonomy" id="32244"/>
    <lineage>
        <taxon>Eukaryota</taxon>
        <taxon>Viridiplantae</taxon>
        <taxon>Streptophyta</taxon>
        <taxon>Embryophyta</taxon>
        <taxon>Tracheophyta</taxon>
        <taxon>Spermatophyta</taxon>
        <taxon>Magnoliopsida</taxon>
        <taxon>eudicotyledons</taxon>
        <taxon>Gunneridae</taxon>
        <taxon>Pentapetalae</taxon>
        <taxon>rosids</taxon>
        <taxon>fabids</taxon>
        <taxon>Fabales</taxon>
        <taxon>Quillajaceae</taxon>
        <taxon>Quillaja</taxon>
    </lineage>
</organism>
<evidence type="ECO:0000313" key="3">
    <source>
        <dbReference type="EMBL" id="KAJ7947810.1"/>
    </source>
</evidence>
<feature type="chain" id="PRO_5042103251" evidence="2">
    <location>
        <begin position="24"/>
        <end position="139"/>
    </location>
</feature>
<dbReference type="PANTHER" id="PTHR35718">
    <property type="entry name" value="EXPRESSED PROTEIN"/>
    <property type="match status" value="1"/>
</dbReference>
<evidence type="ECO:0000313" key="4">
    <source>
        <dbReference type="Proteomes" id="UP001163823"/>
    </source>
</evidence>
<dbReference type="AlphaFoldDB" id="A0AAD7KXV9"/>
<keyword evidence="1" id="KW-0472">Membrane</keyword>
<keyword evidence="1 3" id="KW-0812">Transmembrane</keyword>
<keyword evidence="1" id="KW-1133">Transmembrane helix</keyword>
<feature type="signal peptide" evidence="2">
    <location>
        <begin position="1"/>
        <end position="23"/>
    </location>
</feature>
<reference evidence="3" key="1">
    <citation type="journal article" date="2023" name="Science">
        <title>Elucidation of the pathway for biosynthesis of saponin adjuvants from the soapbark tree.</title>
        <authorList>
            <person name="Reed J."/>
            <person name="Orme A."/>
            <person name="El-Demerdash A."/>
            <person name="Owen C."/>
            <person name="Martin L.B.B."/>
            <person name="Misra R.C."/>
            <person name="Kikuchi S."/>
            <person name="Rejzek M."/>
            <person name="Martin A.C."/>
            <person name="Harkess A."/>
            <person name="Leebens-Mack J."/>
            <person name="Louveau T."/>
            <person name="Stephenson M.J."/>
            <person name="Osbourn A."/>
        </authorList>
    </citation>
    <scope>NUCLEOTIDE SEQUENCE</scope>
    <source>
        <strain evidence="3">S10</strain>
    </source>
</reference>
<dbReference type="PANTHER" id="PTHR35718:SF1">
    <property type="entry name" value="EXPRESSED PROTEIN"/>
    <property type="match status" value="1"/>
</dbReference>
<protein>
    <submittedName>
        <fullName evidence="3">Transmembrane protein</fullName>
    </submittedName>
</protein>
<sequence>MITSIAFSIFFLLSVTLLDIATAQGRAPHGLVYENPVAFPPSAYDFFHPNTQQPQNQDPCHASKCSPMSIAAEVEATQAYGTKALASPNGVGRKQLGIGGVTGVVFGFAFAVLLAMSVYYVVAKRRANMNKSATVQPDA</sequence>
<evidence type="ECO:0000256" key="2">
    <source>
        <dbReference type="SAM" id="SignalP"/>
    </source>
</evidence>